<evidence type="ECO:0000256" key="8">
    <source>
        <dbReference type="ARBA" id="ARBA00022801"/>
    </source>
</evidence>
<dbReference type="InterPro" id="IPR002125">
    <property type="entry name" value="CMP_dCMP_dom"/>
</dbReference>
<evidence type="ECO:0000256" key="16">
    <source>
        <dbReference type="PIRSR" id="PIRSR006769-3"/>
    </source>
</evidence>
<evidence type="ECO:0000256" key="3">
    <source>
        <dbReference type="ARBA" id="ARBA00004910"/>
    </source>
</evidence>
<feature type="domain" description="CMP/dCMP-type deaminase" evidence="17">
    <location>
        <begin position="5"/>
        <end position="127"/>
    </location>
</feature>
<comment type="catalytic activity">
    <reaction evidence="13">
        <text>5-amino-6-(5-phospho-D-ribitylamino)uracil + NADP(+) = 5-amino-6-(5-phospho-D-ribosylamino)uracil + NADPH + H(+)</text>
        <dbReference type="Rhea" id="RHEA:17845"/>
        <dbReference type="ChEBI" id="CHEBI:15378"/>
        <dbReference type="ChEBI" id="CHEBI:57783"/>
        <dbReference type="ChEBI" id="CHEBI:58349"/>
        <dbReference type="ChEBI" id="CHEBI:58421"/>
        <dbReference type="ChEBI" id="CHEBI:58453"/>
        <dbReference type="EC" id="1.1.1.193"/>
    </reaction>
</comment>
<feature type="binding site" evidence="15">
    <location>
        <position position="172"/>
    </location>
    <ligand>
        <name>substrate</name>
    </ligand>
</feature>
<feature type="binding site" evidence="16">
    <location>
        <position position="88"/>
    </location>
    <ligand>
        <name>Zn(2+)</name>
        <dbReference type="ChEBI" id="CHEBI:29105"/>
        <note>catalytic</note>
    </ligand>
</feature>
<comment type="pathway">
    <text evidence="3 13">Cofactor biosynthesis; riboflavin biosynthesis; 5-amino-6-(D-ribitylamino)uracil from GTP: step 3/4.</text>
</comment>
<evidence type="ECO:0000256" key="10">
    <source>
        <dbReference type="ARBA" id="ARBA00022857"/>
    </source>
</evidence>
<evidence type="ECO:0000256" key="2">
    <source>
        <dbReference type="ARBA" id="ARBA00004882"/>
    </source>
</evidence>
<dbReference type="Pfam" id="PF00383">
    <property type="entry name" value="dCMP_cyt_deam_1"/>
    <property type="match status" value="1"/>
</dbReference>
<dbReference type="InterPro" id="IPR024072">
    <property type="entry name" value="DHFR-like_dom_sf"/>
</dbReference>
<dbReference type="PROSITE" id="PS51747">
    <property type="entry name" value="CYT_DCMP_DEAMINASES_2"/>
    <property type="match status" value="1"/>
</dbReference>
<evidence type="ECO:0000259" key="17">
    <source>
        <dbReference type="PROSITE" id="PS51747"/>
    </source>
</evidence>
<evidence type="ECO:0000256" key="15">
    <source>
        <dbReference type="PIRSR" id="PIRSR006769-2"/>
    </source>
</evidence>
<dbReference type="InterPro" id="IPR002734">
    <property type="entry name" value="RibDG_C"/>
</dbReference>
<feature type="binding site" evidence="15">
    <location>
        <position position="204"/>
    </location>
    <ligand>
        <name>NADP(+)</name>
        <dbReference type="ChEBI" id="CHEBI:58349"/>
    </ligand>
</feature>
<dbReference type="RefSeq" id="WP_136385439.1">
    <property type="nucleotide sequence ID" value="NZ_SSOD01000009.1"/>
</dbReference>
<comment type="caution">
    <text evidence="18">The sequence shown here is derived from an EMBL/GenBank/DDBJ whole genome shotgun (WGS) entry which is preliminary data.</text>
</comment>
<evidence type="ECO:0000313" key="19">
    <source>
        <dbReference type="Proteomes" id="UP000307956"/>
    </source>
</evidence>
<feature type="binding site" evidence="15">
    <location>
        <position position="188"/>
    </location>
    <ligand>
        <name>substrate</name>
    </ligand>
</feature>
<evidence type="ECO:0000256" key="5">
    <source>
        <dbReference type="ARBA" id="ARBA00007417"/>
    </source>
</evidence>
<dbReference type="CDD" id="cd01284">
    <property type="entry name" value="Riboflavin_deaminase-reductase"/>
    <property type="match status" value="1"/>
</dbReference>
<evidence type="ECO:0000256" key="12">
    <source>
        <dbReference type="ARBA" id="ARBA00023268"/>
    </source>
</evidence>
<evidence type="ECO:0000256" key="14">
    <source>
        <dbReference type="PIRSR" id="PIRSR006769-1"/>
    </source>
</evidence>
<feature type="binding site" evidence="15">
    <location>
        <begin position="296"/>
        <end position="302"/>
    </location>
    <ligand>
        <name>NADP(+)</name>
        <dbReference type="ChEBI" id="CHEBI:58349"/>
    </ligand>
</feature>
<dbReference type="Gene3D" id="3.40.140.10">
    <property type="entry name" value="Cytidine Deaminase, domain 2"/>
    <property type="match status" value="1"/>
</dbReference>
<dbReference type="EC" id="1.1.1.193" evidence="13"/>
<feature type="binding site" evidence="15">
    <location>
        <position position="158"/>
    </location>
    <ligand>
        <name>NADP(+)</name>
        <dbReference type="ChEBI" id="CHEBI:58349"/>
    </ligand>
</feature>
<evidence type="ECO:0000256" key="4">
    <source>
        <dbReference type="ARBA" id="ARBA00005259"/>
    </source>
</evidence>
<dbReference type="InterPro" id="IPR016193">
    <property type="entry name" value="Cytidine_deaminase-like"/>
</dbReference>
<keyword evidence="12" id="KW-0511">Multifunctional enzyme</keyword>
<proteinExistence type="inferred from homology"/>
<comment type="similarity">
    <text evidence="5 13">In the C-terminal section; belongs to the HTP reductase family.</text>
</comment>
<dbReference type="PIRSF" id="PIRSF006769">
    <property type="entry name" value="RibD"/>
    <property type="match status" value="1"/>
</dbReference>
<evidence type="ECO:0000256" key="6">
    <source>
        <dbReference type="ARBA" id="ARBA00022619"/>
    </source>
</evidence>
<dbReference type="PROSITE" id="PS00903">
    <property type="entry name" value="CYT_DCMP_DEAMINASES_1"/>
    <property type="match status" value="1"/>
</dbReference>
<dbReference type="InterPro" id="IPR050765">
    <property type="entry name" value="Riboflavin_Biosynth_HTPR"/>
</dbReference>
<protein>
    <recommendedName>
        <fullName evidence="13">Riboflavin biosynthesis protein RibD</fullName>
    </recommendedName>
    <domain>
        <recommendedName>
            <fullName evidence="13">Diaminohydroxyphosphoribosylaminopyrimidine deaminase</fullName>
            <shortName evidence="13">DRAP deaminase</shortName>
            <ecNumber evidence="13">3.5.4.26</ecNumber>
        </recommendedName>
        <alternativeName>
            <fullName evidence="13">Riboflavin-specific deaminase</fullName>
        </alternativeName>
    </domain>
    <domain>
        <recommendedName>
            <fullName evidence="13">5-amino-6-(5-phosphoribosylamino)uracil reductase</fullName>
            <ecNumber evidence="13">1.1.1.193</ecNumber>
        </recommendedName>
        <alternativeName>
            <fullName evidence="13">HTP reductase</fullName>
        </alternativeName>
    </domain>
</protein>
<feature type="binding site" evidence="15">
    <location>
        <position position="211"/>
    </location>
    <ligand>
        <name>substrate</name>
    </ligand>
</feature>
<dbReference type="InterPro" id="IPR004794">
    <property type="entry name" value="Eubact_RibD"/>
</dbReference>
<feature type="binding site" evidence="15">
    <location>
        <position position="200"/>
    </location>
    <ligand>
        <name>NADP(+)</name>
        <dbReference type="ChEBI" id="CHEBI:58349"/>
    </ligand>
</feature>
<feature type="binding site" evidence="15">
    <location>
        <position position="208"/>
    </location>
    <ligand>
        <name>substrate</name>
    </ligand>
</feature>
<keyword evidence="8 13" id="KW-0378">Hydrolase</keyword>
<comment type="similarity">
    <text evidence="4 13">In the N-terminal section; belongs to the cytidine and deoxycytidylate deaminase family.</text>
</comment>
<dbReference type="GO" id="GO:0050661">
    <property type="term" value="F:NADP binding"/>
    <property type="evidence" value="ECO:0007669"/>
    <property type="project" value="InterPro"/>
</dbReference>
<feature type="binding site" evidence="15">
    <location>
        <position position="174"/>
    </location>
    <ligand>
        <name>NADP(+)</name>
        <dbReference type="ChEBI" id="CHEBI:58349"/>
    </ligand>
</feature>
<evidence type="ECO:0000313" key="18">
    <source>
        <dbReference type="EMBL" id="THF60710.1"/>
    </source>
</evidence>
<comment type="pathway">
    <text evidence="2 13">Cofactor biosynthesis; riboflavin biosynthesis; 5-amino-6-(D-ribitylamino)uracil from GTP: step 2/4.</text>
</comment>
<keyword evidence="10 13" id="KW-0521">NADP</keyword>
<keyword evidence="7 13" id="KW-0479">Metal-binding</keyword>
<feature type="binding site" evidence="16">
    <location>
        <position position="54"/>
    </location>
    <ligand>
        <name>Zn(2+)</name>
        <dbReference type="ChEBI" id="CHEBI:29105"/>
        <note>catalytic</note>
    </ligand>
</feature>
<feature type="binding site" evidence="16">
    <location>
        <position position="79"/>
    </location>
    <ligand>
        <name>Zn(2+)</name>
        <dbReference type="ChEBI" id="CHEBI:29105"/>
        <note>catalytic</note>
    </ligand>
</feature>
<dbReference type="GO" id="GO:0008703">
    <property type="term" value="F:5-amino-6-(5-phosphoribosylamino)uracil reductase activity"/>
    <property type="evidence" value="ECO:0007669"/>
    <property type="project" value="UniProtKB-EC"/>
</dbReference>
<dbReference type="Pfam" id="PF01872">
    <property type="entry name" value="RibD_C"/>
    <property type="match status" value="1"/>
</dbReference>
<keyword evidence="6 13" id="KW-0686">Riboflavin biosynthesis</keyword>
<dbReference type="NCBIfam" id="TIGR00326">
    <property type="entry name" value="eubact_ribD"/>
    <property type="match status" value="1"/>
</dbReference>
<keyword evidence="19" id="KW-1185">Reference proteome</keyword>
<dbReference type="OrthoDB" id="9800865at2"/>
<dbReference type="NCBIfam" id="TIGR00227">
    <property type="entry name" value="ribD_Cterm"/>
    <property type="match status" value="1"/>
</dbReference>
<comment type="catalytic activity">
    <reaction evidence="13">
        <text>2,5-diamino-6-hydroxy-4-(5-phosphoribosylamino)-pyrimidine + H2O + H(+) = 5-amino-6-(5-phospho-D-ribosylamino)uracil + NH4(+)</text>
        <dbReference type="Rhea" id="RHEA:21868"/>
        <dbReference type="ChEBI" id="CHEBI:15377"/>
        <dbReference type="ChEBI" id="CHEBI:15378"/>
        <dbReference type="ChEBI" id="CHEBI:28938"/>
        <dbReference type="ChEBI" id="CHEBI:58453"/>
        <dbReference type="ChEBI" id="CHEBI:58614"/>
        <dbReference type="EC" id="3.5.4.26"/>
    </reaction>
</comment>
<organism evidence="18 19">
    <name type="scientific">Pseudothauera rhizosphaerae</name>
    <dbReference type="NCBI Taxonomy" id="2565932"/>
    <lineage>
        <taxon>Bacteria</taxon>
        <taxon>Pseudomonadati</taxon>
        <taxon>Pseudomonadota</taxon>
        <taxon>Betaproteobacteria</taxon>
        <taxon>Rhodocyclales</taxon>
        <taxon>Zoogloeaceae</taxon>
        <taxon>Pseudothauera</taxon>
    </lineage>
</organism>
<dbReference type="UniPathway" id="UPA00275">
    <property type="reaction ID" value="UER00401"/>
</dbReference>
<evidence type="ECO:0000256" key="7">
    <source>
        <dbReference type="ARBA" id="ARBA00022723"/>
    </source>
</evidence>
<evidence type="ECO:0000256" key="11">
    <source>
        <dbReference type="ARBA" id="ARBA00023002"/>
    </source>
</evidence>
<dbReference type="Gene3D" id="3.40.430.10">
    <property type="entry name" value="Dihydrofolate Reductase, subunit A"/>
    <property type="match status" value="1"/>
</dbReference>
<keyword evidence="9 13" id="KW-0862">Zinc</keyword>
<dbReference type="GO" id="GO:0008270">
    <property type="term" value="F:zinc ion binding"/>
    <property type="evidence" value="ECO:0007669"/>
    <property type="project" value="InterPro"/>
</dbReference>
<feature type="binding site" evidence="15">
    <location>
        <position position="294"/>
    </location>
    <ligand>
        <name>substrate</name>
    </ligand>
</feature>
<dbReference type="InterPro" id="IPR011549">
    <property type="entry name" value="RibD_C"/>
</dbReference>
<keyword evidence="11 13" id="KW-0560">Oxidoreductase</keyword>
<dbReference type="Proteomes" id="UP000307956">
    <property type="component" value="Unassembled WGS sequence"/>
</dbReference>
<dbReference type="GO" id="GO:0008835">
    <property type="term" value="F:diaminohydroxyphosphoribosylaminopyrimidine deaminase activity"/>
    <property type="evidence" value="ECO:0007669"/>
    <property type="project" value="UniProtKB-EC"/>
</dbReference>
<dbReference type="SUPFAM" id="SSF53927">
    <property type="entry name" value="Cytidine deaminase-like"/>
    <property type="match status" value="1"/>
</dbReference>
<dbReference type="EMBL" id="SSOD01000009">
    <property type="protein sequence ID" value="THF60710.1"/>
    <property type="molecule type" value="Genomic_DNA"/>
</dbReference>
<evidence type="ECO:0000256" key="1">
    <source>
        <dbReference type="ARBA" id="ARBA00002151"/>
    </source>
</evidence>
<accession>A0A4S4AM86</accession>
<dbReference type="PANTHER" id="PTHR38011:SF7">
    <property type="entry name" value="2,5-DIAMINO-6-RIBOSYLAMINO-4(3H)-PYRIMIDINONE 5'-PHOSPHATE REDUCTASE"/>
    <property type="match status" value="1"/>
</dbReference>
<sequence length="370" mass="39342">MTFSATDHAAMARALALAERGLETTTPNPRVGCVLVKDGRIVGEGWHERAGEPHAEVHALRAAGDLARGATAYVTLEPCSHHGRTPPCADALMKAGVARVVTAMEDPNPLVAGEGLARLRAAGIATAAGLLENQARELNIGFVSRMTRGRPWLRLKTAATLDGKTALENGVSQWITGEAARRDGHRWRARACAVLTGIGTVREDDPQLNVRAIPCTRQPLRVLVDARLDVPLSARILQGAPALVATASEDAARIAALQAAGHEVVVLPDPAGKVDLPALLRALGQRGINEIHAESGFRLNGSLLREGCVDELLLYLAPVLLGDAAQGLFKLPAFTALDQATRLDIRDIRRIGEDFRIIARPRGGESGQVE</sequence>
<comment type="function">
    <text evidence="1 13">Converts 2,5-diamino-6-(ribosylamino)-4(3h)-pyrimidinone 5'-phosphate into 5-amino-6-(ribosylamino)-2,4(1h,3h)-pyrimidinedione 5'-phosphate.</text>
</comment>
<dbReference type="GO" id="GO:0009231">
    <property type="term" value="P:riboflavin biosynthetic process"/>
    <property type="evidence" value="ECO:0007669"/>
    <property type="project" value="UniProtKB-UniPathway"/>
</dbReference>
<feature type="active site" description="Proton donor" evidence="14">
    <location>
        <position position="56"/>
    </location>
</feature>
<evidence type="ECO:0000256" key="9">
    <source>
        <dbReference type="ARBA" id="ARBA00022833"/>
    </source>
</evidence>
<comment type="cofactor">
    <cofactor evidence="13 16">
        <name>Zn(2+)</name>
        <dbReference type="ChEBI" id="CHEBI:29105"/>
    </cofactor>
    <text evidence="13 16">Binds 1 zinc ion.</text>
</comment>
<dbReference type="SUPFAM" id="SSF53597">
    <property type="entry name" value="Dihydrofolate reductase-like"/>
    <property type="match status" value="1"/>
</dbReference>
<dbReference type="FunFam" id="3.40.140.10:FF:000025">
    <property type="entry name" value="Riboflavin biosynthesis protein RibD"/>
    <property type="match status" value="1"/>
</dbReference>
<gene>
    <name evidence="18" type="primary">ribD</name>
    <name evidence="18" type="ORF">E6O51_13115</name>
</gene>
<dbReference type="InterPro" id="IPR016192">
    <property type="entry name" value="APOBEC/CMP_deaminase_Zn-bd"/>
</dbReference>
<dbReference type="EC" id="3.5.4.26" evidence="13"/>
<dbReference type="AlphaFoldDB" id="A0A4S4AM86"/>
<dbReference type="PANTHER" id="PTHR38011">
    <property type="entry name" value="DIHYDROFOLATE REDUCTASE FAMILY PROTEIN (AFU_ORTHOLOGUE AFUA_8G06820)"/>
    <property type="match status" value="1"/>
</dbReference>
<reference evidence="18 19" key="1">
    <citation type="submission" date="2019-04" db="EMBL/GenBank/DDBJ databases">
        <title>Azoarcus rhizosphaerae sp. nov. isolated from rhizosphere of Ficus religiosa.</title>
        <authorList>
            <person name="Lin S.-Y."/>
            <person name="Hameed A."/>
            <person name="Hsu Y.-H."/>
            <person name="Young C.-C."/>
        </authorList>
    </citation>
    <scope>NUCLEOTIDE SEQUENCE [LARGE SCALE GENOMIC DNA]</scope>
    <source>
        <strain evidence="18 19">CC-YHH848</strain>
    </source>
</reference>
<evidence type="ECO:0000256" key="13">
    <source>
        <dbReference type="PIRNR" id="PIRNR006769"/>
    </source>
</evidence>
<name>A0A4S4AM86_9RHOO</name>